<dbReference type="Proteomes" id="UP000266841">
    <property type="component" value="Unassembled WGS sequence"/>
</dbReference>
<accession>K0RSE7</accession>
<feature type="compositionally biased region" description="Pro residues" evidence="1">
    <location>
        <begin position="95"/>
        <end position="104"/>
    </location>
</feature>
<dbReference type="EMBL" id="AGNL01034475">
    <property type="protein sequence ID" value="EJK55254.1"/>
    <property type="molecule type" value="Genomic_DNA"/>
</dbReference>
<evidence type="ECO:0000256" key="1">
    <source>
        <dbReference type="SAM" id="MobiDB-lite"/>
    </source>
</evidence>
<gene>
    <name evidence="2" type="ORF">THAOC_25030</name>
</gene>
<proteinExistence type="predicted"/>
<evidence type="ECO:0000313" key="2">
    <source>
        <dbReference type="EMBL" id="EJK55254.1"/>
    </source>
</evidence>
<keyword evidence="3" id="KW-1185">Reference proteome</keyword>
<reference evidence="2 3" key="1">
    <citation type="journal article" date="2012" name="Genome Biol.">
        <title>Genome and low-iron response of an oceanic diatom adapted to chronic iron limitation.</title>
        <authorList>
            <person name="Lommer M."/>
            <person name="Specht M."/>
            <person name="Roy A.S."/>
            <person name="Kraemer L."/>
            <person name="Andreson R."/>
            <person name="Gutowska M.A."/>
            <person name="Wolf J."/>
            <person name="Bergner S.V."/>
            <person name="Schilhabel M.B."/>
            <person name="Klostermeier U.C."/>
            <person name="Beiko R.G."/>
            <person name="Rosenstiel P."/>
            <person name="Hippler M."/>
            <person name="Laroche J."/>
        </authorList>
    </citation>
    <scope>NUCLEOTIDE SEQUENCE [LARGE SCALE GENOMIC DNA]</scope>
    <source>
        <strain evidence="2 3">CCMP1005</strain>
    </source>
</reference>
<dbReference type="AlphaFoldDB" id="K0RSE7"/>
<feature type="compositionally biased region" description="Low complexity" evidence="1">
    <location>
        <begin position="30"/>
        <end position="44"/>
    </location>
</feature>
<name>K0RSE7_THAOC</name>
<sequence length="104" mass="10980">MFGLPLNMARRSTEFRPARAGTTPQGRHPASATVSATTATSGAATDDDYKRAPSFLRRHRGQTARRGSSTPPSRLAMMMRSARGLGPSLSGAVEPPGPEPTVTM</sequence>
<comment type="caution">
    <text evidence="2">The sequence shown here is derived from an EMBL/GenBank/DDBJ whole genome shotgun (WGS) entry which is preliminary data.</text>
</comment>
<organism evidence="2 3">
    <name type="scientific">Thalassiosira oceanica</name>
    <name type="common">Marine diatom</name>
    <dbReference type="NCBI Taxonomy" id="159749"/>
    <lineage>
        <taxon>Eukaryota</taxon>
        <taxon>Sar</taxon>
        <taxon>Stramenopiles</taxon>
        <taxon>Ochrophyta</taxon>
        <taxon>Bacillariophyta</taxon>
        <taxon>Coscinodiscophyceae</taxon>
        <taxon>Thalassiosirophycidae</taxon>
        <taxon>Thalassiosirales</taxon>
        <taxon>Thalassiosiraceae</taxon>
        <taxon>Thalassiosira</taxon>
    </lineage>
</organism>
<protein>
    <submittedName>
        <fullName evidence="2">Uncharacterized protein</fullName>
    </submittedName>
</protein>
<feature type="region of interest" description="Disordered" evidence="1">
    <location>
        <begin position="1"/>
        <end position="104"/>
    </location>
</feature>
<evidence type="ECO:0000313" key="3">
    <source>
        <dbReference type="Proteomes" id="UP000266841"/>
    </source>
</evidence>